<evidence type="ECO:0000256" key="1">
    <source>
        <dbReference type="ARBA" id="ARBA00022679"/>
    </source>
</evidence>
<keyword evidence="6" id="KW-0695">RNA-directed DNA polymerase</keyword>
<dbReference type="PANTHER" id="PTHR37984">
    <property type="entry name" value="PROTEIN CBG26694"/>
    <property type="match status" value="1"/>
</dbReference>
<evidence type="ECO:0000256" key="5">
    <source>
        <dbReference type="ARBA" id="ARBA00022801"/>
    </source>
</evidence>
<evidence type="ECO:0000313" key="9">
    <source>
        <dbReference type="EMBL" id="KAG8481693.1"/>
    </source>
</evidence>
<protein>
    <recommendedName>
        <fullName evidence="11">Integrase</fullName>
    </recommendedName>
</protein>
<evidence type="ECO:0000256" key="2">
    <source>
        <dbReference type="ARBA" id="ARBA00022695"/>
    </source>
</evidence>
<dbReference type="GO" id="GO:0003964">
    <property type="term" value="F:RNA-directed DNA polymerase activity"/>
    <property type="evidence" value="ECO:0007669"/>
    <property type="project" value="UniProtKB-KW"/>
</dbReference>
<evidence type="ECO:0008006" key="11">
    <source>
        <dbReference type="Google" id="ProtNLM"/>
    </source>
</evidence>
<keyword evidence="4" id="KW-0255">Endonuclease</keyword>
<evidence type="ECO:0000259" key="8">
    <source>
        <dbReference type="Pfam" id="PF17921"/>
    </source>
</evidence>
<organism evidence="9 10">
    <name type="scientific">Gossypium anomalum</name>
    <dbReference type="NCBI Taxonomy" id="47600"/>
    <lineage>
        <taxon>Eukaryota</taxon>
        <taxon>Viridiplantae</taxon>
        <taxon>Streptophyta</taxon>
        <taxon>Embryophyta</taxon>
        <taxon>Tracheophyta</taxon>
        <taxon>Spermatophyta</taxon>
        <taxon>Magnoliopsida</taxon>
        <taxon>eudicotyledons</taxon>
        <taxon>Gunneridae</taxon>
        <taxon>Pentapetalae</taxon>
        <taxon>rosids</taxon>
        <taxon>malvids</taxon>
        <taxon>Malvales</taxon>
        <taxon>Malvaceae</taxon>
        <taxon>Malvoideae</taxon>
        <taxon>Gossypium</taxon>
    </lineage>
</organism>
<dbReference type="AlphaFoldDB" id="A0A8J5YEE1"/>
<dbReference type="FunFam" id="3.10.20.370:FF:000001">
    <property type="entry name" value="Retrovirus-related Pol polyprotein from transposon 17.6-like protein"/>
    <property type="match status" value="1"/>
</dbReference>
<sequence>MLKEAPILTLPESRKDFIMYSDTSLNGLGCVLMQSGKVIAYASRQLKPHERNYLTHDLELAAVIFALKIWRHYLYGEKCYIYTDHKSLKYLLSQKELNLRQHRWIELLKDYDCVIDYHPGKANVVADALSRTAAVELQAMFAQLSISDDRSLLAELRIKPVMFERIKSAQLEDDKLMKKKEMVQSDIAGNFSIDEHDCLRFHNRIYVPNISKLKELILRETHDSPFALHPGGIKMYRDLRELYWWPGMKRDIVEFVAKCLTCQRVKADHQVPTSLVQPINILEWK</sequence>
<proteinExistence type="predicted"/>
<keyword evidence="3" id="KW-0540">Nuclease</keyword>
<feature type="domain" description="Reverse transcriptase RNase H-like" evidence="7">
    <location>
        <begin position="14"/>
        <end position="111"/>
    </location>
</feature>
<comment type="caution">
    <text evidence="9">The sequence shown here is derived from an EMBL/GenBank/DDBJ whole genome shotgun (WGS) entry which is preliminary data.</text>
</comment>
<dbReference type="OrthoDB" id="1738613at2759"/>
<evidence type="ECO:0000256" key="3">
    <source>
        <dbReference type="ARBA" id="ARBA00022722"/>
    </source>
</evidence>
<dbReference type="Pfam" id="PF17921">
    <property type="entry name" value="Integrase_H2C2"/>
    <property type="match status" value="1"/>
</dbReference>
<dbReference type="SUPFAM" id="SSF56672">
    <property type="entry name" value="DNA/RNA polymerases"/>
    <property type="match status" value="1"/>
</dbReference>
<dbReference type="InterPro" id="IPR050951">
    <property type="entry name" value="Retrovirus_Pol_polyprotein"/>
</dbReference>
<dbReference type="GO" id="GO:0004519">
    <property type="term" value="F:endonuclease activity"/>
    <property type="evidence" value="ECO:0007669"/>
    <property type="project" value="UniProtKB-KW"/>
</dbReference>
<dbReference type="Gene3D" id="1.10.340.70">
    <property type="match status" value="1"/>
</dbReference>
<gene>
    <name evidence="9" type="ORF">CXB51_026582</name>
</gene>
<dbReference type="Gene3D" id="3.10.20.370">
    <property type="match status" value="1"/>
</dbReference>
<evidence type="ECO:0000256" key="4">
    <source>
        <dbReference type="ARBA" id="ARBA00022759"/>
    </source>
</evidence>
<dbReference type="InterPro" id="IPR043502">
    <property type="entry name" value="DNA/RNA_pol_sf"/>
</dbReference>
<keyword evidence="5" id="KW-0378">Hydrolase</keyword>
<name>A0A8J5YEE1_9ROSI</name>
<dbReference type="CDD" id="cd09274">
    <property type="entry name" value="RNase_HI_RT_Ty3"/>
    <property type="match status" value="1"/>
</dbReference>
<dbReference type="InterPro" id="IPR041373">
    <property type="entry name" value="RT_RNaseH"/>
</dbReference>
<evidence type="ECO:0000256" key="6">
    <source>
        <dbReference type="ARBA" id="ARBA00022918"/>
    </source>
</evidence>
<evidence type="ECO:0000313" key="10">
    <source>
        <dbReference type="Proteomes" id="UP000701853"/>
    </source>
</evidence>
<feature type="domain" description="Integrase zinc-binding" evidence="8">
    <location>
        <begin position="212"/>
        <end position="267"/>
    </location>
</feature>
<dbReference type="GO" id="GO:0016787">
    <property type="term" value="F:hydrolase activity"/>
    <property type="evidence" value="ECO:0007669"/>
    <property type="project" value="UniProtKB-KW"/>
</dbReference>
<keyword evidence="2" id="KW-0548">Nucleotidyltransferase</keyword>
<dbReference type="InterPro" id="IPR041588">
    <property type="entry name" value="Integrase_H2C2"/>
</dbReference>
<keyword evidence="1" id="KW-0808">Transferase</keyword>
<dbReference type="PANTHER" id="PTHR37984:SF5">
    <property type="entry name" value="PROTEIN NYNRIN-LIKE"/>
    <property type="match status" value="1"/>
</dbReference>
<evidence type="ECO:0000259" key="7">
    <source>
        <dbReference type="Pfam" id="PF17917"/>
    </source>
</evidence>
<dbReference type="EMBL" id="JAHUZN010000010">
    <property type="protein sequence ID" value="KAG8481693.1"/>
    <property type="molecule type" value="Genomic_DNA"/>
</dbReference>
<dbReference type="Proteomes" id="UP000701853">
    <property type="component" value="Chromosome 10"/>
</dbReference>
<reference evidence="9 10" key="1">
    <citation type="journal article" date="2021" name="bioRxiv">
        <title>The Gossypium anomalum genome as a resource for cotton improvement and evolutionary analysis of hybrid incompatibility.</title>
        <authorList>
            <person name="Grover C.E."/>
            <person name="Yuan D."/>
            <person name="Arick M.A."/>
            <person name="Miller E.R."/>
            <person name="Hu G."/>
            <person name="Peterson D.G."/>
            <person name="Wendel J.F."/>
            <person name="Udall J.A."/>
        </authorList>
    </citation>
    <scope>NUCLEOTIDE SEQUENCE [LARGE SCALE GENOMIC DNA]</scope>
    <source>
        <strain evidence="9">JFW-Udall</strain>
        <tissue evidence="9">Leaf</tissue>
    </source>
</reference>
<keyword evidence="10" id="KW-1185">Reference proteome</keyword>
<accession>A0A8J5YEE1</accession>
<dbReference type="Pfam" id="PF17917">
    <property type="entry name" value="RT_RNaseH"/>
    <property type="match status" value="1"/>
</dbReference>